<feature type="signal peptide" evidence="1">
    <location>
        <begin position="1"/>
        <end position="33"/>
    </location>
</feature>
<feature type="chain" id="PRO_5020703689" description="DUF2147 domain-containing protein" evidence="1">
    <location>
        <begin position="34"/>
        <end position="145"/>
    </location>
</feature>
<evidence type="ECO:0008006" key="4">
    <source>
        <dbReference type="Google" id="ProtNLM"/>
    </source>
</evidence>
<reference evidence="2 3" key="1">
    <citation type="submission" date="2019-03" db="EMBL/GenBank/DDBJ databases">
        <title>Three New Species of Nocardioides, Nocardioides euryhalodurans sp. nov., Nocardioides seonyuensis sp. nov. and Nocardioides eburneoflavus sp. nov., Iolated from Soil.</title>
        <authorList>
            <person name="Roh S.G."/>
            <person name="Lee C."/>
            <person name="Kim M.-K."/>
            <person name="Kim S.B."/>
        </authorList>
    </citation>
    <scope>NUCLEOTIDE SEQUENCE [LARGE SCALE GENOMIC DNA]</scope>
    <source>
        <strain evidence="2 3">MMS17-SY117</strain>
    </source>
</reference>
<dbReference type="AlphaFoldDB" id="A0A4P7GME6"/>
<dbReference type="KEGG" id="noy:EXE57_13630"/>
<dbReference type="RefSeq" id="WP_135078363.1">
    <property type="nucleotide sequence ID" value="NZ_CP038267.1"/>
</dbReference>
<evidence type="ECO:0000256" key="1">
    <source>
        <dbReference type="SAM" id="SignalP"/>
    </source>
</evidence>
<dbReference type="Proteomes" id="UP000294894">
    <property type="component" value="Chromosome"/>
</dbReference>
<sequence length="145" mass="15862">MGSIRRRFTAALLALASTGLALTVPLAATPAEAAWSNAGGLTRFQVCRAPAPTGHGWVVLAKVRKRAGSPDARAGMTVLHGREERQRWSSGWLPRHRAERGWVRSRRGPDVRLRVWQEAGDRDSPVGTALEVATYDLRSLRRCAA</sequence>
<organism evidence="2 3">
    <name type="scientific">Nocardioides euryhalodurans</name>
    <dbReference type="NCBI Taxonomy" id="2518370"/>
    <lineage>
        <taxon>Bacteria</taxon>
        <taxon>Bacillati</taxon>
        <taxon>Actinomycetota</taxon>
        <taxon>Actinomycetes</taxon>
        <taxon>Propionibacteriales</taxon>
        <taxon>Nocardioidaceae</taxon>
        <taxon>Nocardioides</taxon>
    </lineage>
</organism>
<keyword evidence="1" id="KW-0732">Signal</keyword>
<name>A0A4P7GME6_9ACTN</name>
<proteinExistence type="predicted"/>
<keyword evidence="3" id="KW-1185">Reference proteome</keyword>
<gene>
    <name evidence="2" type="ORF">EXE57_13630</name>
</gene>
<evidence type="ECO:0000313" key="2">
    <source>
        <dbReference type="EMBL" id="QBR93190.1"/>
    </source>
</evidence>
<evidence type="ECO:0000313" key="3">
    <source>
        <dbReference type="Proteomes" id="UP000294894"/>
    </source>
</evidence>
<dbReference type="EMBL" id="CP038267">
    <property type="protein sequence ID" value="QBR93190.1"/>
    <property type="molecule type" value="Genomic_DNA"/>
</dbReference>
<protein>
    <recommendedName>
        <fullName evidence="4">DUF2147 domain-containing protein</fullName>
    </recommendedName>
</protein>
<accession>A0A4P7GME6</accession>